<evidence type="ECO:0000259" key="1">
    <source>
        <dbReference type="Pfam" id="PF03235"/>
    </source>
</evidence>
<dbReference type="InterPro" id="IPR004919">
    <property type="entry name" value="GmrSD_N"/>
</dbReference>
<reference evidence="2 3" key="1">
    <citation type="journal article" date="2015" name="PLoS ONE">
        <title>Azotobacter Genomes: The Genome of Azotobacter chroococcum NCIMB 8003 (ATCC 4412).</title>
        <authorList>
            <person name="Robson R.L."/>
            <person name="Jones R."/>
            <person name="Robson R.M."/>
            <person name="Schwartz A."/>
            <person name="Richardson T.H."/>
        </authorList>
    </citation>
    <scope>NUCLEOTIDE SEQUENCE [LARGE SCALE GENOMIC DNA]</scope>
    <source>
        <strain evidence="2 3">NCIMB 8003</strain>
    </source>
</reference>
<protein>
    <recommendedName>
        <fullName evidence="1">GmrSD restriction endonucleases N-terminal domain-containing protein</fullName>
    </recommendedName>
</protein>
<dbReference type="HOGENOM" id="CLU_038557_2_0_6"/>
<dbReference type="PANTHER" id="PTHR39639">
    <property type="entry name" value="CHROMOSOME 16, WHOLE GENOME SHOTGUN SEQUENCE"/>
    <property type="match status" value="1"/>
</dbReference>
<dbReference type="AlphaFoldDB" id="A0A0C4WPZ3"/>
<feature type="domain" description="GmrSD restriction endonucleases N-terminal" evidence="1">
    <location>
        <begin position="42"/>
        <end position="200"/>
    </location>
</feature>
<keyword evidence="3" id="KW-1185">Reference proteome</keyword>
<evidence type="ECO:0000313" key="2">
    <source>
        <dbReference type="EMBL" id="AJE22736.1"/>
    </source>
</evidence>
<organism evidence="2 3">
    <name type="scientific">Azotobacter chroococcum NCIMB 8003</name>
    <dbReference type="NCBI Taxonomy" id="1328314"/>
    <lineage>
        <taxon>Bacteria</taxon>
        <taxon>Pseudomonadati</taxon>
        <taxon>Pseudomonadota</taxon>
        <taxon>Gammaproteobacteria</taxon>
        <taxon>Pseudomonadales</taxon>
        <taxon>Pseudomonadaceae</taxon>
        <taxon>Azotobacter</taxon>
    </lineage>
</organism>
<evidence type="ECO:0000313" key="3">
    <source>
        <dbReference type="Proteomes" id="UP000068210"/>
    </source>
</evidence>
<dbReference type="STRING" id="1328314.Achr_33290"/>
<dbReference type="KEGG" id="acx:Achr_33290"/>
<dbReference type="EMBL" id="CP010415">
    <property type="protein sequence ID" value="AJE22736.1"/>
    <property type="molecule type" value="Genomic_DNA"/>
</dbReference>
<gene>
    <name evidence="2" type="ORF">Achr_33290</name>
</gene>
<accession>A0A0C4WPZ3</accession>
<dbReference type="Proteomes" id="UP000068210">
    <property type="component" value="Chromosome"/>
</dbReference>
<dbReference type="Pfam" id="PF03235">
    <property type="entry name" value="GmrSD_N"/>
    <property type="match status" value="1"/>
</dbReference>
<proteinExistence type="predicted"/>
<name>A0A0C4WPZ3_9GAMM</name>
<dbReference type="PANTHER" id="PTHR39639:SF1">
    <property type="entry name" value="DUF262 DOMAIN-CONTAINING PROTEIN"/>
    <property type="match status" value="1"/>
</dbReference>
<sequence length="381" mass="43285">MALKPDQEAKSPEDAKLLDEQIDVQRNNLRTDKIDLSYGELASMFEKEELVINPEYQRLFRWSEHQITGFIESLLLGFPVPAIFVAETEDGVWELVDGLQRVSSVFGFMKVKRFRDNALAAPNAPERLGFSSKKGSRLPLLEGFTFEELSMRSKLTLKRTYCRVEVIRVGSAANMKYEVFERLNTGGSQLEPQEIRNAIFRAVNPDFVAFTDQLTECRDFQDSLILSEYQKQSMYDKGLVFRFLTLKNNYKNFDHDVEPFITSYIKSAISGEADFDKSKEENIFYRTFKLISNAFGENAFKHEKTGTPKGAFSVYVFDAISIGIATNIDEAEAIPPEELKRRCSLLKCTPDFLENTGSGANTREKMAARLDTAIRIIAQGA</sequence>